<sequence>MHSKIFFAIYSHFFLTNFKGYSLHPNDERDLWDDDTDVFINLRGERNYSGHRNLLAVRSADLTARLVKMLY</sequence>
<reference evidence="2" key="1">
    <citation type="submission" date="2017-02" db="UniProtKB">
        <authorList>
            <consortium name="WormBaseParasite"/>
        </authorList>
    </citation>
    <scope>IDENTIFICATION</scope>
</reference>
<accession>A0A0M3HL28</accession>
<proteinExistence type="predicted"/>
<keyword evidence="1" id="KW-1185">Reference proteome</keyword>
<evidence type="ECO:0000313" key="2">
    <source>
        <dbReference type="WBParaSite" id="ALUE_0000222301-mRNA-1"/>
    </source>
</evidence>
<organism evidence="1 2">
    <name type="scientific">Ascaris lumbricoides</name>
    <name type="common">Giant roundworm</name>
    <dbReference type="NCBI Taxonomy" id="6252"/>
    <lineage>
        <taxon>Eukaryota</taxon>
        <taxon>Metazoa</taxon>
        <taxon>Ecdysozoa</taxon>
        <taxon>Nematoda</taxon>
        <taxon>Chromadorea</taxon>
        <taxon>Rhabditida</taxon>
        <taxon>Spirurina</taxon>
        <taxon>Ascaridomorpha</taxon>
        <taxon>Ascaridoidea</taxon>
        <taxon>Ascarididae</taxon>
        <taxon>Ascaris</taxon>
    </lineage>
</organism>
<protein>
    <submittedName>
        <fullName evidence="2">BTB domain-containing protein</fullName>
    </submittedName>
</protein>
<name>A0A0M3HL28_ASCLU</name>
<dbReference type="Proteomes" id="UP000036681">
    <property type="component" value="Unplaced"/>
</dbReference>
<evidence type="ECO:0000313" key="1">
    <source>
        <dbReference type="Proteomes" id="UP000036681"/>
    </source>
</evidence>
<dbReference type="WBParaSite" id="ALUE_0000222301-mRNA-1">
    <property type="protein sequence ID" value="ALUE_0000222301-mRNA-1"/>
    <property type="gene ID" value="ALUE_0000222301"/>
</dbReference>
<dbReference type="AlphaFoldDB" id="A0A0M3HL28"/>